<feature type="domain" description="Prokaryotic-type class I peptide chain release factors" evidence="2">
    <location>
        <begin position="21"/>
        <end position="37"/>
    </location>
</feature>
<dbReference type="KEGG" id="dli:dnl_47940"/>
<accession>A0A975BBX0</accession>
<dbReference type="GO" id="GO:0043022">
    <property type="term" value="F:ribosome binding"/>
    <property type="evidence" value="ECO:0007669"/>
    <property type="project" value="TreeGrafter"/>
</dbReference>
<dbReference type="Pfam" id="PF00472">
    <property type="entry name" value="RF-1"/>
    <property type="match status" value="1"/>
</dbReference>
<evidence type="ECO:0000256" key="1">
    <source>
        <dbReference type="ARBA" id="ARBA00010835"/>
    </source>
</evidence>
<dbReference type="PROSITE" id="PS00745">
    <property type="entry name" value="RF_PROK_I"/>
    <property type="match status" value="1"/>
</dbReference>
<evidence type="ECO:0000313" key="3">
    <source>
        <dbReference type="EMBL" id="QTA82419.1"/>
    </source>
</evidence>
<proteinExistence type="inferred from homology"/>
<dbReference type="EMBL" id="CP061799">
    <property type="protein sequence ID" value="QTA82419.1"/>
    <property type="molecule type" value="Genomic_DNA"/>
</dbReference>
<keyword evidence="4" id="KW-1185">Reference proteome</keyword>
<dbReference type="Gene3D" id="3.30.160.20">
    <property type="match status" value="1"/>
</dbReference>
<dbReference type="Proteomes" id="UP000663720">
    <property type="component" value="Chromosome"/>
</dbReference>
<dbReference type="PANTHER" id="PTHR47814:SF1">
    <property type="entry name" value="PEPTIDYL-TRNA HYDROLASE ARFB"/>
    <property type="match status" value="1"/>
</dbReference>
<comment type="similarity">
    <text evidence="1">Belongs to the prokaryotic/mitochondrial release factor family.</text>
</comment>
<dbReference type="InterPro" id="IPR045853">
    <property type="entry name" value="Pep_chain_release_fac_I_sf"/>
</dbReference>
<dbReference type="NCBIfam" id="NF006718">
    <property type="entry name" value="PRK09256.1"/>
    <property type="match status" value="1"/>
</dbReference>
<dbReference type="AlphaFoldDB" id="A0A975BBX0"/>
<evidence type="ECO:0000259" key="2">
    <source>
        <dbReference type="PROSITE" id="PS00745"/>
    </source>
</evidence>
<name>A0A975BBX0_9BACT</name>
<dbReference type="InterPro" id="IPR000352">
    <property type="entry name" value="Pep_chain_release_fac_I"/>
</dbReference>
<dbReference type="PANTHER" id="PTHR47814">
    <property type="entry name" value="PEPTIDYL-TRNA HYDROLASE ARFB"/>
    <property type="match status" value="1"/>
</dbReference>
<sequence>MIKINSQIYIDKNEIQEDFVRSSGPGGQNVNKVATAVQLRFDVNNSSCLPDDVRSRLFEIAGRRITSQGILIIDARQFRTQEQNRRDAQQRLITLIQKAAEEPAIRQRTKPTRAAKLKRLEKKRHISLKKSLRKSVTSHDE</sequence>
<reference evidence="3" key="1">
    <citation type="journal article" date="2021" name="Microb. Physiol.">
        <title>Proteogenomic Insights into the Physiology of Marine, Sulfate-Reducing, Filamentous Desulfonema limicola and Desulfonema magnum.</title>
        <authorList>
            <person name="Schnaars V."/>
            <person name="Wohlbrand L."/>
            <person name="Scheve S."/>
            <person name="Hinrichs C."/>
            <person name="Reinhardt R."/>
            <person name="Rabus R."/>
        </authorList>
    </citation>
    <scope>NUCLEOTIDE SEQUENCE</scope>
    <source>
        <strain evidence="3">5ac10</strain>
    </source>
</reference>
<dbReference type="SUPFAM" id="SSF75620">
    <property type="entry name" value="Release factor"/>
    <property type="match status" value="1"/>
</dbReference>
<dbReference type="FunFam" id="3.30.160.20:FF:000046">
    <property type="entry name" value="Peptidyl-tRNA hydrolase ICT1"/>
    <property type="match status" value="1"/>
</dbReference>
<protein>
    <submittedName>
        <fullName evidence="3">Peptide chain release factor class I domain-containing protein</fullName>
    </submittedName>
</protein>
<gene>
    <name evidence="3" type="ORF">dnl_47940</name>
</gene>
<dbReference type="GO" id="GO:0003747">
    <property type="term" value="F:translation release factor activity"/>
    <property type="evidence" value="ECO:0007669"/>
    <property type="project" value="InterPro"/>
</dbReference>
<evidence type="ECO:0000313" key="4">
    <source>
        <dbReference type="Proteomes" id="UP000663720"/>
    </source>
</evidence>
<dbReference type="GO" id="GO:0004045">
    <property type="term" value="F:peptidyl-tRNA hydrolase activity"/>
    <property type="evidence" value="ECO:0007669"/>
    <property type="project" value="TreeGrafter"/>
</dbReference>
<dbReference type="GO" id="GO:0072344">
    <property type="term" value="P:rescue of stalled ribosome"/>
    <property type="evidence" value="ECO:0007669"/>
    <property type="project" value="TreeGrafter"/>
</dbReference>
<dbReference type="RefSeq" id="WP_207688354.1">
    <property type="nucleotide sequence ID" value="NZ_CP061799.1"/>
</dbReference>
<organism evidence="3 4">
    <name type="scientific">Desulfonema limicola</name>
    <dbReference type="NCBI Taxonomy" id="45656"/>
    <lineage>
        <taxon>Bacteria</taxon>
        <taxon>Pseudomonadati</taxon>
        <taxon>Thermodesulfobacteriota</taxon>
        <taxon>Desulfobacteria</taxon>
        <taxon>Desulfobacterales</taxon>
        <taxon>Desulfococcaceae</taxon>
        <taxon>Desulfonema</taxon>
    </lineage>
</organism>